<evidence type="ECO:0000256" key="2">
    <source>
        <dbReference type="ARBA" id="ARBA00004316"/>
    </source>
</evidence>
<keyword evidence="3" id="KW-0963">Cytoplasm</keyword>
<name>A0A1I8FMD0_9PLAT</name>
<evidence type="ECO:0000313" key="9">
    <source>
        <dbReference type="WBParaSite" id="maker-unitig_40270-snap-gene-0.2-mRNA-1"/>
    </source>
</evidence>
<keyword evidence="5" id="KW-0966">Cell projection</keyword>
<dbReference type="GO" id="GO:0005737">
    <property type="term" value="C:cytoplasm"/>
    <property type="evidence" value="ECO:0007669"/>
    <property type="project" value="TreeGrafter"/>
</dbReference>
<evidence type="ECO:0000256" key="3">
    <source>
        <dbReference type="ARBA" id="ARBA00022490"/>
    </source>
</evidence>
<comment type="subcellular location">
    <subcellularLocation>
        <location evidence="2">Cell projection</location>
    </subcellularLocation>
    <subcellularLocation>
        <location evidence="1">Cytoplasm</location>
        <location evidence="1">Cytoskeleton</location>
    </subcellularLocation>
</comment>
<reference evidence="9" key="1">
    <citation type="submission" date="2016-11" db="UniProtKB">
        <authorList>
            <consortium name="WormBaseParasite"/>
        </authorList>
    </citation>
    <scope>IDENTIFICATION</scope>
</reference>
<protein>
    <submittedName>
        <fullName evidence="9">DUF4201 domain-containing protein</fullName>
    </submittedName>
</protein>
<evidence type="ECO:0000313" key="8">
    <source>
        <dbReference type="Proteomes" id="UP000095280"/>
    </source>
</evidence>
<feature type="compositionally biased region" description="Low complexity" evidence="7">
    <location>
        <begin position="100"/>
        <end position="110"/>
    </location>
</feature>
<evidence type="ECO:0000256" key="7">
    <source>
        <dbReference type="SAM" id="MobiDB-lite"/>
    </source>
</evidence>
<feature type="region of interest" description="Disordered" evidence="7">
    <location>
        <begin position="25"/>
        <end position="80"/>
    </location>
</feature>
<dbReference type="AlphaFoldDB" id="A0A1I8FMD0"/>
<dbReference type="GO" id="GO:0031514">
    <property type="term" value="C:motile cilium"/>
    <property type="evidence" value="ECO:0007669"/>
    <property type="project" value="TreeGrafter"/>
</dbReference>
<dbReference type="WBParaSite" id="maker-unitig_40270-snap-gene-0.2-mRNA-1">
    <property type="protein sequence ID" value="maker-unitig_40270-snap-gene-0.2-mRNA-1"/>
    <property type="gene ID" value="maker-unitig_40270-snap-gene-0.2"/>
</dbReference>
<dbReference type="PANTHER" id="PTHR14871">
    <property type="entry name" value="DYNEIN REGULATORY COMPLEX PROTEIN 9"/>
    <property type="match status" value="1"/>
</dbReference>
<dbReference type="GO" id="GO:0005856">
    <property type="term" value="C:cytoskeleton"/>
    <property type="evidence" value="ECO:0007669"/>
    <property type="project" value="UniProtKB-SubCell"/>
</dbReference>
<proteinExistence type="predicted"/>
<dbReference type="InterPro" id="IPR042618">
    <property type="entry name" value="IQCG"/>
</dbReference>
<keyword evidence="4" id="KW-0206">Cytoskeleton</keyword>
<keyword evidence="8" id="KW-1185">Reference proteome</keyword>
<evidence type="ECO:0000256" key="6">
    <source>
        <dbReference type="SAM" id="Coils"/>
    </source>
</evidence>
<feature type="coiled-coil region" evidence="6">
    <location>
        <begin position="257"/>
        <end position="284"/>
    </location>
</feature>
<evidence type="ECO:0000256" key="5">
    <source>
        <dbReference type="ARBA" id="ARBA00023273"/>
    </source>
</evidence>
<dbReference type="Proteomes" id="UP000095280">
    <property type="component" value="Unplaced"/>
</dbReference>
<dbReference type="PANTHER" id="PTHR14871:SF1">
    <property type="entry name" value="DYNEIN REGULATORY COMPLEX PROTEIN 9"/>
    <property type="match status" value="1"/>
</dbReference>
<evidence type="ECO:0000256" key="1">
    <source>
        <dbReference type="ARBA" id="ARBA00004245"/>
    </source>
</evidence>
<sequence>EIQDVIETQRDIEERYNQAMLARTAACSARAGQGDAAHPADAGGAGRGERGAQEEQPVQSDGHEQPGAEGCGHPISVVGQEADGPAGVVQVGLRERQEQQEQQEVVGRQQSQAGGQAVPAHGLAPENTQKLSRLRREAEVGGGQAGQLQALHHPVAQPPVDACRLPGDILEAQQEIMAASTDLKGGNNLMSRAMPRQNPLTPDNLEKVQEDRNFLEQVMRIAYKELLEVGLLREPPAGGGQRGGQKSRSFRQIIVREENSRLRIKELRRQIEDIVKEKEAEMIAHLKDVYQETKAKDWHGDEVRLQDCTVNVEQTANKCNLSEGQLREEIEQLKKFSRPGDAGERRDRVLAENPLRPALRRRWDGWNSKLKQDVEDLQHRLECAQAEQAEGPCRTGDPHQTYKEYEAVVIEDRIIERRRGAATQGAGSHRVGSALKIQSWFRTIMVQKSRALRQEEEEGQEGPKEKGAKKGGKKRSNDYVADASSLRLLAKADIHVSNAFCWHIVTLFNYLQCLL</sequence>
<dbReference type="GO" id="GO:0044782">
    <property type="term" value="P:cilium organization"/>
    <property type="evidence" value="ECO:0007669"/>
    <property type="project" value="TreeGrafter"/>
</dbReference>
<feature type="compositionally biased region" description="Low complexity" evidence="7">
    <location>
        <begin position="31"/>
        <end position="42"/>
    </location>
</feature>
<organism evidence="8 9">
    <name type="scientific">Macrostomum lignano</name>
    <dbReference type="NCBI Taxonomy" id="282301"/>
    <lineage>
        <taxon>Eukaryota</taxon>
        <taxon>Metazoa</taxon>
        <taxon>Spiralia</taxon>
        <taxon>Lophotrochozoa</taxon>
        <taxon>Platyhelminthes</taxon>
        <taxon>Rhabditophora</taxon>
        <taxon>Macrostomorpha</taxon>
        <taxon>Macrostomida</taxon>
        <taxon>Macrostomidae</taxon>
        <taxon>Macrostomum</taxon>
    </lineage>
</organism>
<evidence type="ECO:0000256" key="4">
    <source>
        <dbReference type="ARBA" id="ARBA00023212"/>
    </source>
</evidence>
<accession>A0A1I8FMD0</accession>
<feature type="region of interest" description="Disordered" evidence="7">
    <location>
        <begin position="96"/>
        <end position="122"/>
    </location>
</feature>
<feature type="region of interest" description="Disordered" evidence="7">
    <location>
        <begin position="452"/>
        <end position="476"/>
    </location>
</feature>
<keyword evidence="6" id="KW-0175">Coiled coil</keyword>